<comment type="caution">
    <text evidence="2">The sequence shown here is derived from an EMBL/GenBank/DDBJ whole genome shotgun (WGS) entry which is preliminary data.</text>
</comment>
<evidence type="ECO:0000313" key="2">
    <source>
        <dbReference type="EMBL" id="OOR83979.1"/>
    </source>
</evidence>
<dbReference type="Proteomes" id="UP000190322">
    <property type="component" value="Unassembled WGS sequence"/>
</dbReference>
<dbReference type="Pfam" id="PF13539">
    <property type="entry name" value="Peptidase_M15_4"/>
    <property type="match status" value="1"/>
</dbReference>
<proteinExistence type="predicted"/>
<protein>
    <recommendedName>
        <fullName evidence="1">Peptidase M15C domain-containing protein</fullName>
    </recommendedName>
</protein>
<organism evidence="2 3">
    <name type="scientific">Moraxella canis</name>
    <dbReference type="NCBI Taxonomy" id="90239"/>
    <lineage>
        <taxon>Bacteria</taxon>
        <taxon>Pseudomonadati</taxon>
        <taxon>Pseudomonadota</taxon>
        <taxon>Gammaproteobacteria</taxon>
        <taxon>Moraxellales</taxon>
        <taxon>Moraxellaceae</taxon>
        <taxon>Moraxella</taxon>
    </lineage>
</organism>
<dbReference type="GO" id="GO:0008233">
    <property type="term" value="F:peptidase activity"/>
    <property type="evidence" value="ECO:0007669"/>
    <property type="project" value="InterPro"/>
</dbReference>
<evidence type="ECO:0000313" key="3">
    <source>
        <dbReference type="Proteomes" id="UP000190322"/>
    </source>
</evidence>
<evidence type="ECO:0000259" key="1">
    <source>
        <dbReference type="Pfam" id="PF13539"/>
    </source>
</evidence>
<dbReference type="EMBL" id="MUXT01000006">
    <property type="protein sequence ID" value="OOR83979.1"/>
    <property type="molecule type" value="Genomic_DNA"/>
</dbReference>
<dbReference type="AlphaFoldDB" id="A0A1S9ZK83"/>
<dbReference type="SUPFAM" id="SSF55166">
    <property type="entry name" value="Hedgehog/DD-peptidase"/>
    <property type="match status" value="1"/>
</dbReference>
<gene>
    <name evidence="2" type="ORF">B0180_05665</name>
</gene>
<dbReference type="CDD" id="cd14845">
    <property type="entry name" value="L-Ala-D-Glu_peptidase_like"/>
    <property type="match status" value="1"/>
</dbReference>
<accession>A0A1S9ZK83</accession>
<reference evidence="2 3" key="1">
    <citation type="submission" date="2017-02" db="EMBL/GenBank/DDBJ databases">
        <title>Draft genome sequence of Moraxella canis CCUG 8415A type strain.</title>
        <authorList>
            <person name="Engstrom-Jakobsson H."/>
            <person name="Salva-Serra F."/>
            <person name="Thorell K."/>
            <person name="Gonzales-Siles L."/>
            <person name="Karlsson R."/>
            <person name="Boulund F."/>
            <person name="Engstrand L."/>
            <person name="Moore E."/>
        </authorList>
    </citation>
    <scope>NUCLEOTIDE SEQUENCE [LARGE SCALE GENOMIC DNA]</scope>
    <source>
        <strain evidence="2 3">CCUG 8415A</strain>
    </source>
</reference>
<dbReference type="InterPro" id="IPR039561">
    <property type="entry name" value="Peptidase_M15C"/>
</dbReference>
<dbReference type="Gene3D" id="3.30.1380.10">
    <property type="match status" value="1"/>
</dbReference>
<feature type="domain" description="Peptidase M15C" evidence="1">
    <location>
        <begin position="73"/>
        <end position="129"/>
    </location>
</feature>
<dbReference type="InterPro" id="IPR009045">
    <property type="entry name" value="Zn_M74/Hedgehog-like"/>
</dbReference>
<name>A0A1S9ZK83_9GAMM</name>
<sequence length="161" mass="17567">MVDVDKDIASSPAAKNDKLFFLGERSLKNLQGVNPNLVKVVKRAIELTDTDFAVIEGLRTKARQAELVKKGASKTMNSKHLTGHAVDIAPVVDGKISWDFNHYYPLAKAMAKAATELGVKVRWGGAWTNIMGKSGTPQDWVKAYRAGGGRFLDGPHFELTS</sequence>